<dbReference type="InterPro" id="IPR001753">
    <property type="entry name" value="Enoyl-CoA_hydra/iso"/>
</dbReference>
<dbReference type="AlphaFoldDB" id="A0A511DD09"/>
<organism evidence="2 3">
    <name type="scientific">Pseudonocardia sulfidoxydans NBRC 16205</name>
    <dbReference type="NCBI Taxonomy" id="1223511"/>
    <lineage>
        <taxon>Bacteria</taxon>
        <taxon>Bacillati</taxon>
        <taxon>Actinomycetota</taxon>
        <taxon>Actinomycetes</taxon>
        <taxon>Pseudonocardiales</taxon>
        <taxon>Pseudonocardiaceae</taxon>
        <taxon>Pseudonocardia</taxon>
    </lineage>
</organism>
<comment type="similarity">
    <text evidence="1">Belongs to the enoyl-CoA hydratase/isomerase family.</text>
</comment>
<protein>
    <submittedName>
        <fullName evidence="2">Enoyl-CoA hydratase</fullName>
    </submittedName>
</protein>
<dbReference type="Pfam" id="PF00378">
    <property type="entry name" value="ECH_1"/>
    <property type="match status" value="1"/>
</dbReference>
<dbReference type="EMBL" id="BJVJ01000009">
    <property type="protein sequence ID" value="GEL22437.1"/>
    <property type="molecule type" value="Genomic_DNA"/>
</dbReference>
<sequence length="261" mass="27565">MSAPHILVKDEGRVRIITIDRPDRRNALTPVTVAEMETALREAADGSDIGAVVLTGSGGHFSAGGDVDHILDAAGGDDTGLLTMMRAFHRVVVEIWESRLPVVAAVSGIAYGGGINLALVCDLVVMSADARICEVFVKRGIVPDVAGAYLLPRIVGMHRARELMLLAPEIGAQRALELGIANVVEPDADTALATAVAKAHELAAMPDYTVALTKKLVNRSLDADLRGSLELEAVTQAAALRSEAAVEGFEAFRQSRGKGRR</sequence>
<dbReference type="Proteomes" id="UP000321685">
    <property type="component" value="Unassembled WGS sequence"/>
</dbReference>
<keyword evidence="3" id="KW-1185">Reference proteome</keyword>
<name>A0A511DD09_9PSEU</name>
<dbReference type="Gene3D" id="3.90.226.10">
    <property type="entry name" value="2-enoyl-CoA Hydratase, Chain A, domain 1"/>
    <property type="match status" value="1"/>
</dbReference>
<dbReference type="InterPro" id="IPR018376">
    <property type="entry name" value="Enoyl-CoA_hyd/isom_CS"/>
</dbReference>
<dbReference type="GO" id="GO:0003824">
    <property type="term" value="F:catalytic activity"/>
    <property type="evidence" value="ECO:0007669"/>
    <property type="project" value="InterPro"/>
</dbReference>
<dbReference type="PANTHER" id="PTHR43459">
    <property type="entry name" value="ENOYL-COA HYDRATASE"/>
    <property type="match status" value="1"/>
</dbReference>
<reference evidence="2 3" key="1">
    <citation type="submission" date="2019-07" db="EMBL/GenBank/DDBJ databases">
        <title>Whole genome shotgun sequence of Pseudonocardia sulfidoxydans NBRC 16205.</title>
        <authorList>
            <person name="Hosoyama A."/>
            <person name="Uohara A."/>
            <person name="Ohji S."/>
            <person name="Ichikawa N."/>
        </authorList>
    </citation>
    <scope>NUCLEOTIDE SEQUENCE [LARGE SCALE GENOMIC DNA]</scope>
    <source>
        <strain evidence="2 3">NBRC 16205</strain>
    </source>
</reference>
<dbReference type="PANTHER" id="PTHR43459:SF1">
    <property type="entry name" value="EG:BACN32G11.4 PROTEIN"/>
    <property type="match status" value="1"/>
</dbReference>
<dbReference type="CDD" id="cd06558">
    <property type="entry name" value="crotonase-like"/>
    <property type="match status" value="1"/>
</dbReference>
<evidence type="ECO:0000313" key="2">
    <source>
        <dbReference type="EMBL" id="GEL22437.1"/>
    </source>
</evidence>
<dbReference type="OrthoDB" id="9777711at2"/>
<accession>A0A511DD09</accession>
<evidence type="ECO:0000256" key="1">
    <source>
        <dbReference type="RuleBase" id="RU003707"/>
    </source>
</evidence>
<comment type="caution">
    <text evidence="2">The sequence shown here is derived from an EMBL/GenBank/DDBJ whole genome shotgun (WGS) entry which is preliminary data.</text>
</comment>
<dbReference type="PROSITE" id="PS00166">
    <property type="entry name" value="ENOYL_COA_HYDRATASE"/>
    <property type="match status" value="1"/>
</dbReference>
<dbReference type="SUPFAM" id="SSF52096">
    <property type="entry name" value="ClpP/crotonase"/>
    <property type="match status" value="1"/>
</dbReference>
<dbReference type="RefSeq" id="WP_147103700.1">
    <property type="nucleotide sequence ID" value="NZ_BJVJ01000009.1"/>
</dbReference>
<proteinExistence type="inferred from homology"/>
<gene>
    <name evidence="2" type="ORF">PSU4_13910</name>
</gene>
<dbReference type="InterPro" id="IPR029045">
    <property type="entry name" value="ClpP/crotonase-like_dom_sf"/>
</dbReference>
<evidence type="ECO:0000313" key="3">
    <source>
        <dbReference type="Proteomes" id="UP000321685"/>
    </source>
</evidence>